<feature type="transmembrane region" description="Helical" evidence="8">
    <location>
        <begin position="207"/>
        <end position="225"/>
    </location>
</feature>
<dbReference type="PANTHER" id="PTHR42929">
    <property type="entry name" value="INNER MEMBRANE ABC TRANSPORTER PERMEASE PROTEIN YDCU-RELATED-RELATED"/>
    <property type="match status" value="1"/>
</dbReference>
<keyword evidence="3 8" id="KW-0813">Transport</keyword>
<keyword evidence="5 8" id="KW-0812">Transmembrane</keyword>
<dbReference type="GO" id="GO:0055085">
    <property type="term" value="P:transmembrane transport"/>
    <property type="evidence" value="ECO:0007669"/>
    <property type="project" value="InterPro"/>
</dbReference>
<sequence>MTLPSVRRPRLRVADGSGLRWLLLPPIAVLALLLIGPVAMLAQTAFSGEENAFASLVGDQVFYDAVQHTIVMTVVVTVCAVGFGTLYALGISAAPRWVAGLLLAGLFLTMWTSVLVRTFGWMLLELPAGALFWALNELGLRDQPLEIYQTSLAAYPAMVHVMLPYAVLPVWIAIGRLDHAQIQAAQVFGARPLLVLRKVVLPQLRPAMISAAVLIFLMSLGFYVTPLMLGSPSELTVAGYIDQQFNGSDNPERAAAMSVLLLGAVLVLYTAADRLFRVSEKWG</sequence>
<evidence type="ECO:0000259" key="9">
    <source>
        <dbReference type="PROSITE" id="PS50928"/>
    </source>
</evidence>
<name>A0A3N1D6G4_9ACTN</name>
<accession>A0A3N1D6G4</accession>
<evidence type="ECO:0000256" key="3">
    <source>
        <dbReference type="ARBA" id="ARBA00022448"/>
    </source>
</evidence>
<dbReference type="SUPFAM" id="SSF161098">
    <property type="entry name" value="MetI-like"/>
    <property type="match status" value="1"/>
</dbReference>
<evidence type="ECO:0000256" key="4">
    <source>
        <dbReference type="ARBA" id="ARBA00022475"/>
    </source>
</evidence>
<evidence type="ECO:0000256" key="7">
    <source>
        <dbReference type="ARBA" id="ARBA00023136"/>
    </source>
</evidence>
<evidence type="ECO:0000256" key="5">
    <source>
        <dbReference type="ARBA" id="ARBA00022692"/>
    </source>
</evidence>
<feature type="transmembrane region" description="Helical" evidence="8">
    <location>
        <begin position="66"/>
        <end position="89"/>
    </location>
</feature>
<feature type="transmembrane region" description="Helical" evidence="8">
    <location>
        <begin position="254"/>
        <end position="272"/>
    </location>
</feature>
<feature type="domain" description="ABC transmembrane type-1" evidence="9">
    <location>
        <begin position="66"/>
        <end position="272"/>
    </location>
</feature>
<gene>
    <name evidence="10" type="ORF">EDD29_6814</name>
</gene>
<keyword evidence="4" id="KW-1003">Cell membrane</keyword>
<comment type="subcellular location">
    <subcellularLocation>
        <location evidence="1 8">Cell membrane</location>
        <topology evidence="1 8">Multi-pass membrane protein</topology>
    </subcellularLocation>
</comment>
<dbReference type="InterPro" id="IPR035906">
    <property type="entry name" value="MetI-like_sf"/>
</dbReference>
<dbReference type="Proteomes" id="UP000272400">
    <property type="component" value="Unassembled WGS sequence"/>
</dbReference>
<dbReference type="EMBL" id="RJKE01000001">
    <property type="protein sequence ID" value="ROO89127.1"/>
    <property type="molecule type" value="Genomic_DNA"/>
</dbReference>
<dbReference type="InterPro" id="IPR000515">
    <property type="entry name" value="MetI-like"/>
</dbReference>
<organism evidence="10 11">
    <name type="scientific">Actinocorallia herbida</name>
    <dbReference type="NCBI Taxonomy" id="58109"/>
    <lineage>
        <taxon>Bacteria</taxon>
        <taxon>Bacillati</taxon>
        <taxon>Actinomycetota</taxon>
        <taxon>Actinomycetes</taxon>
        <taxon>Streptosporangiales</taxon>
        <taxon>Thermomonosporaceae</taxon>
        <taxon>Actinocorallia</taxon>
    </lineage>
</organism>
<feature type="transmembrane region" description="Helical" evidence="8">
    <location>
        <begin position="101"/>
        <end position="124"/>
    </location>
</feature>
<evidence type="ECO:0000256" key="1">
    <source>
        <dbReference type="ARBA" id="ARBA00004651"/>
    </source>
</evidence>
<evidence type="ECO:0000313" key="10">
    <source>
        <dbReference type="EMBL" id="ROO89127.1"/>
    </source>
</evidence>
<evidence type="ECO:0000256" key="2">
    <source>
        <dbReference type="ARBA" id="ARBA00007069"/>
    </source>
</evidence>
<dbReference type="PANTHER" id="PTHR42929:SF5">
    <property type="entry name" value="ABC TRANSPORTER PERMEASE PROTEIN"/>
    <property type="match status" value="1"/>
</dbReference>
<dbReference type="Pfam" id="PF00528">
    <property type="entry name" value="BPD_transp_1"/>
    <property type="match status" value="1"/>
</dbReference>
<feature type="transmembrane region" description="Helical" evidence="8">
    <location>
        <begin position="153"/>
        <end position="174"/>
    </location>
</feature>
<evidence type="ECO:0000256" key="8">
    <source>
        <dbReference type="RuleBase" id="RU363032"/>
    </source>
</evidence>
<dbReference type="PROSITE" id="PS50928">
    <property type="entry name" value="ABC_TM1"/>
    <property type="match status" value="1"/>
</dbReference>
<evidence type="ECO:0000256" key="6">
    <source>
        <dbReference type="ARBA" id="ARBA00022989"/>
    </source>
</evidence>
<evidence type="ECO:0000313" key="11">
    <source>
        <dbReference type="Proteomes" id="UP000272400"/>
    </source>
</evidence>
<protein>
    <submittedName>
        <fullName evidence="10">Putative spermidine/putrescine transport system permease protein</fullName>
    </submittedName>
</protein>
<keyword evidence="11" id="KW-1185">Reference proteome</keyword>
<keyword evidence="7 8" id="KW-0472">Membrane</keyword>
<dbReference type="AlphaFoldDB" id="A0A3N1D6G4"/>
<comment type="caution">
    <text evidence="10">The sequence shown here is derived from an EMBL/GenBank/DDBJ whole genome shotgun (WGS) entry which is preliminary data.</text>
</comment>
<keyword evidence="6 8" id="KW-1133">Transmembrane helix</keyword>
<feature type="transmembrane region" description="Helical" evidence="8">
    <location>
        <begin position="21"/>
        <end position="46"/>
    </location>
</feature>
<comment type="similarity">
    <text evidence="2">Belongs to the binding-protein-dependent transport system permease family. CysTW subfamily.</text>
</comment>
<dbReference type="GO" id="GO:0005886">
    <property type="term" value="C:plasma membrane"/>
    <property type="evidence" value="ECO:0007669"/>
    <property type="project" value="UniProtKB-SubCell"/>
</dbReference>
<reference evidence="10 11" key="1">
    <citation type="submission" date="2018-11" db="EMBL/GenBank/DDBJ databases">
        <title>Sequencing the genomes of 1000 actinobacteria strains.</title>
        <authorList>
            <person name="Klenk H.-P."/>
        </authorList>
    </citation>
    <scope>NUCLEOTIDE SEQUENCE [LARGE SCALE GENOMIC DNA]</scope>
    <source>
        <strain evidence="10 11">DSM 44254</strain>
    </source>
</reference>
<dbReference type="Gene3D" id="1.10.3720.10">
    <property type="entry name" value="MetI-like"/>
    <property type="match status" value="1"/>
</dbReference>
<proteinExistence type="inferred from homology"/>
<dbReference type="CDD" id="cd06261">
    <property type="entry name" value="TM_PBP2"/>
    <property type="match status" value="1"/>
</dbReference>